<evidence type="ECO:0000256" key="1">
    <source>
        <dbReference type="ARBA" id="ARBA00004613"/>
    </source>
</evidence>
<evidence type="ECO:0000256" key="5">
    <source>
        <dbReference type="ARBA" id="ARBA00023157"/>
    </source>
</evidence>
<reference evidence="10" key="1">
    <citation type="submission" date="2018-06" db="EMBL/GenBank/DDBJ databases">
        <title>Genome assembly of Danube salmon.</title>
        <authorList>
            <person name="Macqueen D.J."/>
            <person name="Gundappa M.K."/>
        </authorList>
    </citation>
    <scope>NUCLEOTIDE SEQUENCE [LARGE SCALE GENOMIC DNA]</scope>
</reference>
<dbReference type="SUPFAM" id="SSF50923">
    <property type="entry name" value="Hemopexin-like domain"/>
    <property type="match status" value="1"/>
</dbReference>
<dbReference type="PANTHER" id="PTHR22917:SF8">
    <property type="entry name" value="PROTEOGLYCAN 4 ISOFORM X1"/>
    <property type="match status" value="1"/>
</dbReference>
<keyword evidence="3 7" id="KW-0732">Signal</keyword>
<comment type="subcellular location">
    <subcellularLocation>
        <location evidence="1">Secreted</location>
    </subcellularLocation>
</comment>
<evidence type="ECO:0000256" key="2">
    <source>
        <dbReference type="ARBA" id="ARBA00022525"/>
    </source>
</evidence>
<dbReference type="PANTHER" id="PTHR22917">
    <property type="entry name" value="HEMOPEXIN DOMAIN-CONTAINING PROTEIN"/>
    <property type="match status" value="1"/>
</dbReference>
<dbReference type="Pfam" id="PF00045">
    <property type="entry name" value="Hemopexin"/>
    <property type="match status" value="1"/>
</dbReference>
<evidence type="ECO:0000313" key="9">
    <source>
        <dbReference type="Ensembl" id="ENSHHUP00000039916.1"/>
    </source>
</evidence>
<keyword evidence="2" id="KW-0964">Secreted</keyword>
<feature type="chain" id="PRO_5021357988" evidence="7">
    <location>
        <begin position="25"/>
        <end position="489"/>
    </location>
</feature>
<dbReference type="InterPro" id="IPR036375">
    <property type="entry name" value="Hemopexin-like_dom_sf"/>
</dbReference>
<dbReference type="Gene3D" id="4.10.410.20">
    <property type="match status" value="2"/>
</dbReference>
<dbReference type="PROSITE" id="PS50958">
    <property type="entry name" value="SMB_2"/>
    <property type="match status" value="2"/>
</dbReference>
<dbReference type="InterPro" id="IPR001212">
    <property type="entry name" value="Somatomedin_B_dom"/>
</dbReference>
<dbReference type="InterPro" id="IPR018487">
    <property type="entry name" value="Hemopexin-like_repeat"/>
</dbReference>
<keyword evidence="4" id="KW-0677">Repeat</keyword>
<reference evidence="9" key="2">
    <citation type="submission" date="2025-08" db="UniProtKB">
        <authorList>
            <consortium name="Ensembl"/>
        </authorList>
    </citation>
    <scope>IDENTIFICATION</scope>
</reference>
<keyword evidence="5" id="KW-1015">Disulfide bond</keyword>
<dbReference type="GO" id="GO:0006955">
    <property type="term" value="P:immune response"/>
    <property type="evidence" value="ECO:0007669"/>
    <property type="project" value="InterPro"/>
</dbReference>
<dbReference type="GO" id="GO:0005615">
    <property type="term" value="C:extracellular space"/>
    <property type="evidence" value="ECO:0007669"/>
    <property type="project" value="TreeGrafter"/>
</dbReference>
<feature type="signal peptide" evidence="7">
    <location>
        <begin position="1"/>
        <end position="24"/>
    </location>
</feature>
<dbReference type="STRING" id="62062.ENSHHUP00000039916"/>
<evidence type="ECO:0000256" key="6">
    <source>
        <dbReference type="PROSITE-ProRule" id="PRU01011"/>
    </source>
</evidence>
<dbReference type="InterPro" id="IPR020436">
    <property type="entry name" value="SMB_chordata"/>
</dbReference>
<feature type="domain" description="SMB" evidence="8">
    <location>
        <begin position="70"/>
        <end position="106"/>
    </location>
</feature>
<dbReference type="SMART" id="SM00201">
    <property type="entry name" value="SO"/>
    <property type="match status" value="2"/>
</dbReference>
<reference evidence="9" key="3">
    <citation type="submission" date="2025-09" db="UniProtKB">
        <authorList>
            <consortium name="Ensembl"/>
        </authorList>
    </citation>
    <scope>IDENTIFICATION</scope>
</reference>
<protein>
    <submittedName>
        <fullName evidence="9">Proteoglycan 4a</fullName>
    </submittedName>
</protein>
<evidence type="ECO:0000256" key="3">
    <source>
        <dbReference type="ARBA" id="ARBA00022729"/>
    </source>
</evidence>
<keyword evidence="10" id="KW-1185">Reference proteome</keyword>
<dbReference type="InterPro" id="IPR036024">
    <property type="entry name" value="Somatomedin_B-like_dom_sf"/>
</dbReference>
<dbReference type="AlphaFoldDB" id="A0A4W5MM10"/>
<dbReference type="Proteomes" id="UP000314982">
    <property type="component" value="Unassembled WGS sequence"/>
</dbReference>
<dbReference type="Ensembl" id="ENSHHUT00000041465.1">
    <property type="protein sequence ID" value="ENSHHUP00000039916.1"/>
    <property type="gene ID" value="ENSHHUG00000024742.1"/>
</dbReference>
<name>A0A4W5MM10_9TELE</name>
<dbReference type="PROSITE" id="PS51642">
    <property type="entry name" value="HEMOPEXIN_2"/>
    <property type="match status" value="1"/>
</dbReference>
<sequence length="489" mass="52073">MTASSLLAALVVVTCAALLPFSAAQTSCSGRCGDPFARGQPCQCDASCLTHDECCKDFEALCIFGESCSGRCGESFRRGRLCECDPGCVRYDTCCRDYQNHCAKALGLKTPKDPITLANIAKALGLKDPSTLADIAKALGFNNPNDLNPPQNPSYLADIAKALGLNSPNDPITLANIARALGLNDPNKPITLADIAKALGLNDSSTLADIAKPLGVKNPNKPITLADIAKVLGFKNPNDPKTPGNPNTLADVATAMGLNDPYKPITVADIATTLGINDPSNFFWTIDPITKDHGPARNITEELGIPSPIDSAFTRTNCQGKSYIIKGDDYWRMDNGNIEPGYPKSVASGFHGLTGTITAALPVPATRRRPESVYFFKKGGTMQKYSYPAGSSTVCGKKSKSSAKKRHARQTEMSLGAEINIKLALKGFPSSVTSAVSVPSSKKADGYDYFLFAGPLYFNIKISGDLPALAKPDNADPRQNSIKKWLKCI</sequence>
<dbReference type="GO" id="GO:0030247">
    <property type="term" value="F:polysaccharide binding"/>
    <property type="evidence" value="ECO:0007669"/>
    <property type="project" value="InterPro"/>
</dbReference>
<dbReference type="PROSITE" id="PS00524">
    <property type="entry name" value="SMB_1"/>
    <property type="match status" value="2"/>
</dbReference>
<organism evidence="9 10">
    <name type="scientific">Hucho hucho</name>
    <name type="common">huchen</name>
    <dbReference type="NCBI Taxonomy" id="62062"/>
    <lineage>
        <taxon>Eukaryota</taxon>
        <taxon>Metazoa</taxon>
        <taxon>Chordata</taxon>
        <taxon>Craniata</taxon>
        <taxon>Vertebrata</taxon>
        <taxon>Euteleostomi</taxon>
        <taxon>Actinopterygii</taxon>
        <taxon>Neopterygii</taxon>
        <taxon>Teleostei</taxon>
        <taxon>Protacanthopterygii</taxon>
        <taxon>Salmoniformes</taxon>
        <taxon>Salmonidae</taxon>
        <taxon>Salmoninae</taxon>
        <taxon>Hucho</taxon>
    </lineage>
</organism>
<feature type="domain" description="SMB" evidence="8">
    <location>
        <begin position="24"/>
        <end position="68"/>
    </location>
</feature>
<dbReference type="InterPro" id="IPR051298">
    <property type="entry name" value="Heme_transport/Cell_adhesion"/>
</dbReference>
<accession>A0A4W5MM10</accession>
<dbReference type="GO" id="GO:0005044">
    <property type="term" value="F:scavenger receptor activity"/>
    <property type="evidence" value="ECO:0007669"/>
    <property type="project" value="InterPro"/>
</dbReference>
<dbReference type="GeneTree" id="ENSGT00530000063751"/>
<proteinExistence type="predicted"/>
<dbReference type="PRINTS" id="PR00022">
    <property type="entry name" value="SOMATOMEDINB"/>
</dbReference>
<dbReference type="Gene3D" id="2.110.10.10">
    <property type="entry name" value="Hemopexin-like domain"/>
    <property type="match status" value="1"/>
</dbReference>
<dbReference type="SMART" id="SM00120">
    <property type="entry name" value="HX"/>
    <property type="match status" value="1"/>
</dbReference>
<feature type="repeat" description="Hemopexin" evidence="6">
    <location>
        <begin position="306"/>
        <end position="353"/>
    </location>
</feature>
<evidence type="ECO:0000256" key="7">
    <source>
        <dbReference type="SAM" id="SignalP"/>
    </source>
</evidence>
<dbReference type="Pfam" id="PF01033">
    <property type="entry name" value="Somatomedin_B"/>
    <property type="match status" value="2"/>
</dbReference>
<evidence type="ECO:0000313" key="10">
    <source>
        <dbReference type="Proteomes" id="UP000314982"/>
    </source>
</evidence>
<evidence type="ECO:0000259" key="8">
    <source>
        <dbReference type="PROSITE" id="PS50958"/>
    </source>
</evidence>
<evidence type="ECO:0000256" key="4">
    <source>
        <dbReference type="ARBA" id="ARBA00022737"/>
    </source>
</evidence>
<dbReference type="SUPFAM" id="SSF90188">
    <property type="entry name" value="Somatomedin B domain"/>
    <property type="match status" value="2"/>
</dbReference>